<protein>
    <recommendedName>
        <fullName evidence="3">IPExxxVDY family protein</fullName>
    </recommendedName>
</protein>
<dbReference type="NCBIfam" id="NF033205">
    <property type="entry name" value="IPExxxVDY"/>
    <property type="match status" value="1"/>
</dbReference>
<dbReference type="KEGG" id="kan:IMCC3317_30120"/>
<dbReference type="Proteomes" id="UP000464657">
    <property type="component" value="Chromosome"/>
</dbReference>
<name>A0A7L4ZLV2_9FLAO</name>
<dbReference type="RefSeq" id="WP_160130242.1">
    <property type="nucleotide sequence ID" value="NZ_CP019288.1"/>
</dbReference>
<evidence type="ECO:0008006" key="3">
    <source>
        <dbReference type="Google" id="ProtNLM"/>
    </source>
</evidence>
<dbReference type="EMBL" id="CP019288">
    <property type="protein sequence ID" value="QHI37632.1"/>
    <property type="molecule type" value="Genomic_DNA"/>
</dbReference>
<evidence type="ECO:0000313" key="2">
    <source>
        <dbReference type="Proteomes" id="UP000464657"/>
    </source>
</evidence>
<keyword evidence="2" id="KW-1185">Reference proteome</keyword>
<proteinExistence type="predicted"/>
<evidence type="ECO:0000313" key="1">
    <source>
        <dbReference type="EMBL" id="QHI37632.1"/>
    </source>
</evidence>
<sequence>MAIHKLFEDDFEEDNYTLIAIHCSTEDYRLAYLLNTNLNLKLARKREDLDYNYLEASFSIYEWDDEENFVTWNLVANTSKKEVEQMASAGSLFSDQKGKRTISKYLIPEQKRVDYFIKISSESYLKSSKIIVSKVNAIAEVITAYIVDPNQLKSKNNLIFE</sequence>
<organism evidence="1 2">
    <name type="scientific">Kordia antarctica</name>
    <dbReference type="NCBI Taxonomy" id="1218801"/>
    <lineage>
        <taxon>Bacteria</taxon>
        <taxon>Pseudomonadati</taxon>
        <taxon>Bacteroidota</taxon>
        <taxon>Flavobacteriia</taxon>
        <taxon>Flavobacteriales</taxon>
        <taxon>Flavobacteriaceae</taxon>
        <taxon>Kordia</taxon>
    </lineage>
</organism>
<dbReference type="AlphaFoldDB" id="A0A7L4ZLV2"/>
<dbReference type="OrthoDB" id="676614at2"/>
<dbReference type="InterPro" id="IPR047690">
    <property type="entry name" value="IPExxxVDY_fam"/>
</dbReference>
<gene>
    <name evidence="1" type="ORF">IMCC3317_30120</name>
</gene>
<reference evidence="1 2" key="1">
    <citation type="journal article" date="2013" name="Int. J. Syst. Evol. Microbiol.">
        <title>Kordia antarctica sp. nov., isolated from Antarctic seawater.</title>
        <authorList>
            <person name="Baek K."/>
            <person name="Choi A."/>
            <person name="Kang I."/>
            <person name="Lee K."/>
            <person name="Cho J.C."/>
        </authorList>
    </citation>
    <scope>NUCLEOTIDE SEQUENCE [LARGE SCALE GENOMIC DNA]</scope>
    <source>
        <strain evidence="1 2">IMCC3317</strain>
    </source>
</reference>
<accession>A0A7L4ZLV2</accession>